<dbReference type="CDD" id="cd01629">
    <property type="entry name" value="HAD_EP"/>
    <property type="match status" value="1"/>
</dbReference>
<dbReference type="Gene3D" id="1.10.720.60">
    <property type="match status" value="1"/>
</dbReference>
<dbReference type="PANTHER" id="PTHR20371">
    <property type="entry name" value="ENOLASE-PHOSPHATASE E1"/>
    <property type="match status" value="1"/>
</dbReference>
<accession>A0A1U9KCJ2</accession>
<dbReference type="GO" id="GO:0019509">
    <property type="term" value="P:L-methionine salvage from methylthioadenosine"/>
    <property type="evidence" value="ECO:0007669"/>
    <property type="project" value="UniProtKB-UniRule"/>
</dbReference>
<dbReference type="SFLD" id="SFLDG01129">
    <property type="entry name" value="C1.5:_HAD__Beta-PGM__Phosphata"/>
    <property type="match status" value="1"/>
</dbReference>
<sequence length="238" mass="25499">MNSIPTPSVILLDIEGTTLPVSFVHKVLFPYARKALPDLIRDRAGDPAVIAALEETRALGPDREPLDQLMEWMDEDAKIGPLKALQGIAWADGYASGALIADLFPDVPPALRTWSEAGLTLAVYSSGSAPAQRLIYTYTTDGDLTPLFNAFLDLEMGGKKDAESYRRILAKTGWNAPDVLFVSDVVAELDAAASAGLLTCQMVRPEDGTIAGKPHPVAHSMKEVADLFSLPEPAGKAQ</sequence>
<dbReference type="GO" id="GO:0000287">
    <property type="term" value="F:magnesium ion binding"/>
    <property type="evidence" value="ECO:0007669"/>
    <property type="project" value="UniProtKB-UniRule"/>
</dbReference>
<dbReference type="InterPro" id="IPR036412">
    <property type="entry name" value="HAD-like_sf"/>
</dbReference>
<dbReference type="PANTHER" id="PTHR20371:SF1">
    <property type="entry name" value="ENOLASE-PHOSPHATASE E1"/>
    <property type="match status" value="1"/>
</dbReference>
<comment type="catalytic activity">
    <reaction evidence="4">
        <text>5-methylsulfanyl-2,3-dioxopentyl phosphate + H2O = 1,2-dihydroxy-5-(methylsulfanyl)pent-1-en-3-one + phosphate</text>
        <dbReference type="Rhea" id="RHEA:21700"/>
        <dbReference type="ChEBI" id="CHEBI:15377"/>
        <dbReference type="ChEBI" id="CHEBI:43474"/>
        <dbReference type="ChEBI" id="CHEBI:49252"/>
        <dbReference type="ChEBI" id="CHEBI:58828"/>
        <dbReference type="EC" id="3.1.3.77"/>
    </reaction>
</comment>
<dbReference type="UniPathway" id="UPA00904">
    <property type="reaction ID" value="UER00876"/>
</dbReference>
<dbReference type="eggNOG" id="COG4229">
    <property type="taxonomic scope" value="Bacteria"/>
</dbReference>
<keyword evidence="4" id="KW-0460">Magnesium</keyword>
<dbReference type="HAMAP" id="MF_01681">
    <property type="entry name" value="Salvage_MtnC"/>
    <property type="match status" value="1"/>
</dbReference>
<dbReference type="Proteomes" id="UP000188937">
    <property type="component" value="Chromosome"/>
</dbReference>
<dbReference type="STRING" id="435.A0U92_00760"/>
<name>A0A1U9KCJ2_ACEAC</name>
<evidence type="ECO:0000256" key="4">
    <source>
        <dbReference type="HAMAP-Rule" id="MF_01681"/>
    </source>
</evidence>
<dbReference type="NCBIfam" id="TIGR01691">
    <property type="entry name" value="enolase-ppase"/>
    <property type="match status" value="1"/>
</dbReference>
<comment type="pathway">
    <text evidence="4">Amino-acid biosynthesis; L-methionine biosynthesis via salvage pathway; L-methionine from S-methyl-5-thio-alpha-D-ribose 1-phosphate: step 4/6.</text>
</comment>
<dbReference type="AlphaFoldDB" id="A0A1U9KCJ2"/>
<keyword evidence="6" id="KW-1185">Reference proteome</keyword>
<dbReference type="EMBL" id="CP014692">
    <property type="protein sequence ID" value="AQS83533.1"/>
    <property type="molecule type" value="Genomic_DNA"/>
</dbReference>
<keyword evidence="1 4" id="KW-0028">Amino-acid biosynthesis</keyword>
<reference evidence="5 6" key="1">
    <citation type="submission" date="2016-03" db="EMBL/GenBank/DDBJ databases">
        <title>Acetic acid bacteria sequencing.</title>
        <authorList>
            <person name="Brandt J."/>
            <person name="Jakob F."/>
            <person name="Vogel R.F."/>
        </authorList>
    </citation>
    <scope>NUCLEOTIDE SEQUENCE [LARGE SCALE GENOMIC DNA]</scope>
    <source>
        <strain evidence="5 6">TMW2.1153</strain>
    </source>
</reference>
<comment type="pathway">
    <text evidence="4">Amino-acid biosynthesis; L-methionine biosynthesis via salvage pathway; L-methionine from S-methyl-5-thio-alpha-D-ribose 1-phosphate: step 3/6.</text>
</comment>
<dbReference type="Pfam" id="PF00702">
    <property type="entry name" value="Hydrolase"/>
    <property type="match status" value="1"/>
</dbReference>
<evidence type="ECO:0000256" key="2">
    <source>
        <dbReference type="ARBA" id="ARBA00022801"/>
    </source>
</evidence>
<dbReference type="RefSeq" id="WP_077811568.1">
    <property type="nucleotide sequence ID" value="NZ_CP014692.1"/>
</dbReference>
<comment type="function">
    <text evidence="4">Bifunctional enzyme that catalyzes the enolization of 2,3-diketo-5-methylthiopentyl-1-phosphate (DK-MTP-1-P) into the intermediate 2-hydroxy-3-keto-5-methylthiopentenyl-1-phosphate (HK-MTPenyl-1-P), which is then dephosphorylated to form the acireductone 1,2-dihydroxy-3-keto-5-methylthiopentene (DHK-MTPene).</text>
</comment>
<dbReference type="SFLD" id="SFLDS00003">
    <property type="entry name" value="Haloacid_Dehalogenase"/>
    <property type="match status" value="1"/>
</dbReference>
<organism evidence="5 6">
    <name type="scientific">Acetobacter aceti</name>
    <dbReference type="NCBI Taxonomy" id="435"/>
    <lineage>
        <taxon>Bacteria</taxon>
        <taxon>Pseudomonadati</taxon>
        <taxon>Pseudomonadota</taxon>
        <taxon>Alphaproteobacteria</taxon>
        <taxon>Acetobacterales</taxon>
        <taxon>Acetobacteraceae</taxon>
        <taxon>Acetobacter</taxon>
        <taxon>Acetobacter subgen. Acetobacter</taxon>
    </lineage>
</organism>
<protein>
    <recommendedName>
        <fullName evidence="4">Enolase-phosphatase E1</fullName>
        <ecNumber evidence="4">3.1.3.77</ecNumber>
    </recommendedName>
    <alternativeName>
        <fullName evidence="4">2,3-diketo-5-methylthio-1-phosphopentane phosphatase</fullName>
    </alternativeName>
</protein>
<dbReference type="GO" id="GO:0043716">
    <property type="term" value="F:2-hydroxy-3-keto-5-methylthiopentenyl-1-phosphate phosphatase activity"/>
    <property type="evidence" value="ECO:0007669"/>
    <property type="project" value="UniProtKB-UniRule"/>
</dbReference>
<keyword evidence="4" id="KW-0479">Metal-binding</keyword>
<dbReference type="EC" id="3.1.3.77" evidence="4"/>
<dbReference type="KEGG" id="aace:A0U92_00760"/>
<dbReference type="OrthoDB" id="9797416at2"/>
<evidence type="ECO:0000313" key="6">
    <source>
        <dbReference type="Proteomes" id="UP000188937"/>
    </source>
</evidence>
<dbReference type="Gene3D" id="3.40.50.1000">
    <property type="entry name" value="HAD superfamily/HAD-like"/>
    <property type="match status" value="1"/>
</dbReference>
<evidence type="ECO:0000313" key="5">
    <source>
        <dbReference type="EMBL" id="AQS83533.1"/>
    </source>
</evidence>
<dbReference type="InterPro" id="IPR023214">
    <property type="entry name" value="HAD_sf"/>
</dbReference>
<dbReference type="GO" id="GO:0043715">
    <property type="term" value="F:2,3-diketo-5-methylthiopentyl-1-phosphate enolase activity"/>
    <property type="evidence" value="ECO:0007669"/>
    <property type="project" value="UniProtKB-UniRule"/>
</dbReference>
<proteinExistence type="inferred from homology"/>
<comment type="similarity">
    <text evidence="4">Belongs to the HAD-like hydrolase superfamily. MasA/MtnC family.</text>
</comment>
<dbReference type="SFLD" id="SFLDG01133">
    <property type="entry name" value="C1.5.4:_Enolase-phosphatase_Li"/>
    <property type="match status" value="1"/>
</dbReference>
<dbReference type="GO" id="GO:0043874">
    <property type="term" value="F:acireductone synthase activity"/>
    <property type="evidence" value="ECO:0007669"/>
    <property type="project" value="UniProtKB-EC"/>
</dbReference>
<gene>
    <name evidence="4" type="primary">mtnC</name>
    <name evidence="5" type="ORF">A0U92_00760</name>
</gene>
<evidence type="ECO:0000256" key="1">
    <source>
        <dbReference type="ARBA" id="ARBA00022605"/>
    </source>
</evidence>
<keyword evidence="3 4" id="KW-0486">Methionine biosynthesis</keyword>
<dbReference type="SUPFAM" id="SSF56784">
    <property type="entry name" value="HAD-like"/>
    <property type="match status" value="1"/>
</dbReference>
<comment type="subunit">
    <text evidence="4">Monomer.</text>
</comment>
<keyword evidence="2 4" id="KW-0378">Hydrolase</keyword>
<comment type="cofactor">
    <cofactor evidence="4">
        <name>Mg(2+)</name>
        <dbReference type="ChEBI" id="CHEBI:18420"/>
    </cofactor>
    <text evidence="4">Binds 1 Mg(2+) ion per subunit.</text>
</comment>
<evidence type="ECO:0000256" key="3">
    <source>
        <dbReference type="ARBA" id="ARBA00023167"/>
    </source>
</evidence>
<dbReference type="InterPro" id="IPR023943">
    <property type="entry name" value="Enolase-ppase_E1"/>
</dbReference>